<evidence type="ECO:0000259" key="6">
    <source>
        <dbReference type="SMART" id="SM00091"/>
    </source>
</evidence>
<protein>
    <recommendedName>
        <fullName evidence="2">histidine kinase</fullName>
        <ecNumber evidence="2">2.7.13.3</ecNumber>
    </recommendedName>
</protein>
<dbReference type="SUPFAM" id="SSF46785">
    <property type="entry name" value="Winged helix' DNA-binding domain"/>
    <property type="match status" value="1"/>
</dbReference>
<keyword evidence="3" id="KW-0597">Phosphoprotein</keyword>
<evidence type="ECO:0000256" key="5">
    <source>
        <dbReference type="ARBA" id="ARBA00022777"/>
    </source>
</evidence>
<evidence type="ECO:0000256" key="2">
    <source>
        <dbReference type="ARBA" id="ARBA00012438"/>
    </source>
</evidence>
<dbReference type="SUPFAM" id="SSF55785">
    <property type="entry name" value="PYP-like sensor domain (PAS domain)"/>
    <property type="match status" value="7"/>
</dbReference>
<feature type="domain" description="PAS" evidence="6">
    <location>
        <begin position="193"/>
        <end position="264"/>
    </location>
</feature>
<gene>
    <name evidence="7" type="ORF">F1737_04015</name>
</gene>
<dbReference type="Proteomes" id="UP001301797">
    <property type="component" value="Chromosome"/>
</dbReference>
<feature type="domain" description="PAS" evidence="6">
    <location>
        <begin position="838"/>
        <end position="904"/>
    </location>
</feature>
<feature type="domain" description="PAS" evidence="6">
    <location>
        <begin position="447"/>
        <end position="520"/>
    </location>
</feature>
<dbReference type="GO" id="GO:0004673">
    <property type="term" value="F:protein histidine kinase activity"/>
    <property type="evidence" value="ECO:0007669"/>
    <property type="project" value="UniProtKB-EC"/>
</dbReference>
<dbReference type="InterPro" id="IPR035965">
    <property type="entry name" value="PAS-like_dom_sf"/>
</dbReference>
<evidence type="ECO:0000313" key="7">
    <source>
        <dbReference type="EMBL" id="WOF15920.1"/>
    </source>
</evidence>
<comment type="catalytic activity">
    <reaction evidence="1">
        <text>ATP + protein L-histidine = ADP + protein N-phospho-L-histidine.</text>
        <dbReference type="EC" id="2.7.13.3"/>
    </reaction>
</comment>
<dbReference type="Pfam" id="PF13426">
    <property type="entry name" value="PAS_9"/>
    <property type="match status" value="4"/>
</dbReference>
<dbReference type="NCBIfam" id="TIGR00229">
    <property type="entry name" value="sensory_box"/>
    <property type="match status" value="7"/>
</dbReference>
<keyword evidence="8" id="KW-1185">Reference proteome</keyword>
<name>A0AA97FAR5_9EURY</name>
<dbReference type="SMART" id="SM00086">
    <property type="entry name" value="PAC"/>
    <property type="match status" value="6"/>
</dbReference>
<dbReference type="InterPro" id="IPR036390">
    <property type="entry name" value="WH_DNA-bd_sf"/>
</dbReference>
<dbReference type="InterPro" id="IPR000014">
    <property type="entry name" value="PAS"/>
</dbReference>
<keyword evidence="5" id="KW-0418">Kinase</keyword>
<keyword evidence="4" id="KW-0808">Transferase</keyword>
<organism evidence="7 8">
    <name type="scientific">Methanochimaera problematica</name>
    <dbReference type="NCBI Taxonomy" id="2609417"/>
    <lineage>
        <taxon>Archaea</taxon>
        <taxon>Methanobacteriati</taxon>
        <taxon>Methanobacteriota</taxon>
        <taxon>Stenosarchaea group</taxon>
        <taxon>Methanomicrobia</taxon>
        <taxon>Methanomicrobiales</taxon>
        <taxon>Methanomicrobiaceae</taxon>
        <taxon>Methanochimaera</taxon>
    </lineage>
</organism>
<dbReference type="PANTHER" id="PTHR43304:SF1">
    <property type="entry name" value="PAC DOMAIN-CONTAINING PROTEIN"/>
    <property type="match status" value="1"/>
</dbReference>
<accession>A0AA97FAR5</accession>
<dbReference type="EC" id="2.7.13.3" evidence="2"/>
<feature type="domain" description="PAS" evidence="6">
    <location>
        <begin position="711"/>
        <end position="778"/>
    </location>
</feature>
<dbReference type="SMART" id="SM00091">
    <property type="entry name" value="PAS"/>
    <property type="match status" value="8"/>
</dbReference>
<dbReference type="EMBL" id="CP043875">
    <property type="protein sequence ID" value="WOF15920.1"/>
    <property type="molecule type" value="Genomic_DNA"/>
</dbReference>
<dbReference type="InterPro" id="IPR013767">
    <property type="entry name" value="PAS_fold"/>
</dbReference>
<feature type="domain" description="PAS" evidence="6">
    <location>
        <begin position="321"/>
        <end position="387"/>
    </location>
</feature>
<dbReference type="CDD" id="cd00130">
    <property type="entry name" value="PAS"/>
    <property type="match status" value="5"/>
</dbReference>
<feature type="domain" description="PAS" evidence="6">
    <location>
        <begin position="575"/>
        <end position="643"/>
    </location>
</feature>
<dbReference type="PANTHER" id="PTHR43304">
    <property type="entry name" value="PHYTOCHROME-LIKE PROTEIN CPH1"/>
    <property type="match status" value="1"/>
</dbReference>
<evidence type="ECO:0000256" key="3">
    <source>
        <dbReference type="ARBA" id="ARBA00022553"/>
    </source>
</evidence>
<feature type="domain" description="PAS" evidence="6">
    <location>
        <begin position="1172"/>
        <end position="1238"/>
    </location>
</feature>
<evidence type="ECO:0000313" key="8">
    <source>
        <dbReference type="Proteomes" id="UP001301797"/>
    </source>
</evidence>
<proteinExistence type="predicted"/>
<dbReference type="KEGG" id="mefw:F1737_04015"/>
<evidence type="ECO:0000256" key="1">
    <source>
        <dbReference type="ARBA" id="ARBA00000085"/>
    </source>
</evidence>
<dbReference type="GO" id="GO:0006355">
    <property type="term" value="P:regulation of DNA-templated transcription"/>
    <property type="evidence" value="ECO:0007669"/>
    <property type="project" value="InterPro"/>
</dbReference>
<feature type="domain" description="PAS" evidence="6">
    <location>
        <begin position="67"/>
        <end position="139"/>
    </location>
</feature>
<dbReference type="InterPro" id="IPR052162">
    <property type="entry name" value="Sensor_kinase/Photoreceptor"/>
</dbReference>
<evidence type="ECO:0000256" key="4">
    <source>
        <dbReference type="ARBA" id="ARBA00022679"/>
    </source>
</evidence>
<dbReference type="Pfam" id="PF00989">
    <property type="entry name" value="PAS"/>
    <property type="match status" value="3"/>
</dbReference>
<dbReference type="Gene3D" id="3.30.450.20">
    <property type="entry name" value="PAS domain"/>
    <property type="match status" value="7"/>
</dbReference>
<dbReference type="Gene3D" id="1.10.10.10">
    <property type="entry name" value="Winged helix-like DNA-binding domain superfamily/Winged helix DNA-binding domain"/>
    <property type="match status" value="1"/>
</dbReference>
<reference evidence="7 8" key="1">
    <citation type="submission" date="2019-09" db="EMBL/GenBank/DDBJ databases">
        <title>The complete genome of Methanoplanus sp. FWC-SCC4.</title>
        <authorList>
            <person name="Chen S.-C."/>
            <person name="Zhou Y.-Z."/>
            <person name="Lai M.-C."/>
        </authorList>
    </citation>
    <scope>NUCLEOTIDE SEQUENCE [LARGE SCALE GENOMIC DNA]</scope>
    <source>
        <strain evidence="7 8">FWC-SCC4</strain>
    </source>
</reference>
<sequence>MHSEEETLEKILNIVRFKSKGMTITELSRHTNIHRNSIAKYLQILLASGKVDVQLVGNAKVYTISKRVPMSSMLSFTSDFVVLINKEGNILDVNDRYLDYFNLKKEDLLNQLWSDLDLPIIKHPEVKPLVIAGLEDGEKSGYEIIFDKSGRELNFYINIIPIVLDGGGKGLFLFMQDFTAQKIAEEAMVESEEKFHNLFNNALDAILLYEINDDGLIGNLLEVNEIASKKLMYGYDELLNMPARSIIVPDSWDISSQIDQELAEQYNSIFTGFLIKKDSKNIPVEISSQIFELNGRLVVLFIVRDVTKWKETQKKLEISQNRYRGIIETQKEIICRYYPDGTYSFVNDAFCRYFNKKREDILEKSELFKIPFADREIIQSGLGQISIDNPAVNYEHRVIMEDNSVRWIQWNNTGTFNDSGEIAEYQLVGRDISDQKKAEQALKQSEEVSRILLDESKNSAIMIDKNGNILGYNKKIFSCYDLRVDLDDPGQESIRGKNYSEIFSSEDSDYFSLAVENCINNKNGGFFNKKKNSRTYHMSYYPIFDENEDIARIAFFKHDITKIKQMEDSLTGTIKKLSEIIEFLPEATFAVDLNKKVIAWNKAMEKLTNIRKEDILEMSGIYFTPFYKESGNMLIDQLIKEKDYINLDQSEKNALTKIGYFKDVFDGKGAYLWSKTSYLYDDSGLVVGAIQTLRDITQLKMTRNALEKSEMRYRAVVEEHTDMICRFSMPDKKISFVNKELCRNFNFTPEELTGQDISIIFPENVCREIRAIKLNFFVEGQASYYETRIVDYKGNSFWQEWKINPIIDKNNYLVEFQCVGRDITDKKETEISLRGSEKKYRDLIETSKSIIIKLNNKGKITFINEFGESVYGYSRDEVIGKDFSGTLAPEIESNGRDTREFIREVCENPELYNISENEGITKNNKLLWISWSFSLIKDKKIKDDGILCIGSDITEKKKFEELQKLSENNLDTLHKSAVKLSEMSGLNSILEYISVELKNIVPYAVANISILNKNSGMFEIYSFKGSIDGYEGICCDMMELNLHEHKYRLPEGYAGKLLNEKILVSENGVYGLFQESLPLYKCNTINNILNIGKCYTKGLYCNNKLYGLISFAIHGGENMYETQTFEIFTNLVSMAIQKEYSIQNISSGKNGNAIPLSEKNHTVNNLIRFERQITKKCIDCIPKPTLTVDINGKITTINIHGCDYLKCSESVALGEYFYNLLPEDLQNDARIIHHKLTNGSMESNLTLFAKNNDDRNNDYSYSWKAQKITDDLGNMKSLLWIGDFGE</sequence>
<dbReference type="InterPro" id="IPR001610">
    <property type="entry name" value="PAC"/>
</dbReference>
<dbReference type="InterPro" id="IPR036388">
    <property type="entry name" value="WH-like_DNA-bd_sf"/>
</dbReference>